<dbReference type="AlphaFoldDB" id="A0A180G4Y4"/>
<sequence length="78" mass="8724">PTLASNKLRPVDNPGSKLLRARISVNAKDKVEESKINQTVPSQREVETDDIVSLLLSRFAEDNQVGHKDQRLGKSKRT</sequence>
<reference evidence="1" key="1">
    <citation type="submission" date="2009-11" db="EMBL/GenBank/DDBJ databases">
        <authorList>
            <consortium name="The Broad Institute Genome Sequencing Platform"/>
            <person name="Ward D."/>
            <person name="Feldgarden M."/>
            <person name="Earl A."/>
            <person name="Young S.K."/>
            <person name="Zeng Q."/>
            <person name="Koehrsen M."/>
            <person name="Alvarado L."/>
            <person name="Berlin A."/>
            <person name="Bochicchio J."/>
            <person name="Borenstein D."/>
            <person name="Chapman S.B."/>
            <person name="Chen Z."/>
            <person name="Engels R."/>
            <person name="Freedman E."/>
            <person name="Gellesch M."/>
            <person name="Goldberg J."/>
            <person name="Griggs A."/>
            <person name="Gujja S."/>
            <person name="Heilman E."/>
            <person name="Heiman D."/>
            <person name="Hepburn T."/>
            <person name="Howarth C."/>
            <person name="Jen D."/>
            <person name="Larson L."/>
            <person name="Lewis B."/>
            <person name="Mehta T."/>
            <person name="Park D."/>
            <person name="Pearson M."/>
            <person name="Roberts A."/>
            <person name="Saif S."/>
            <person name="Shea T."/>
            <person name="Shenoy N."/>
            <person name="Sisk P."/>
            <person name="Stolte C."/>
            <person name="Sykes S."/>
            <person name="Thomson T."/>
            <person name="Walk T."/>
            <person name="White J."/>
            <person name="Yandava C."/>
            <person name="Izard J."/>
            <person name="Baranova O.V."/>
            <person name="Blanton J.M."/>
            <person name="Tanner A.C."/>
            <person name="Dewhirst F.E."/>
            <person name="Haas B."/>
            <person name="Nusbaum C."/>
            <person name="Birren B."/>
        </authorList>
    </citation>
    <scope>NUCLEOTIDE SEQUENCE [LARGE SCALE GENOMIC DNA]</scope>
    <source>
        <strain evidence="1">1-1 BBBD Race 1</strain>
    </source>
</reference>
<dbReference type="EnsemblFungi" id="PTTG_29662-t43_1">
    <property type="protein sequence ID" value="PTTG_29662-t43_1-p1"/>
    <property type="gene ID" value="PTTG_29662"/>
</dbReference>
<name>A0A180G4Y4_PUCT1</name>
<reference evidence="1" key="2">
    <citation type="submission" date="2016-05" db="EMBL/GenBank/DDBJ databases">
        <title>Comparative analysis highlights variable genome content of wheat rusts and divergence of the mating loci.</title>
        <authorList>
            <person name="Cuomo C.A."/>
            <person name="Bakkeren G."/>
            <person name="Szabo L."/>
            <person name="Khalil H."/>
            <person name="Joly D."/>
            <person name="Goldberg J."/>
            <person name="Young S."/>
            <person name="Zeng Q."/>
            <person name="Fellers J."/>
        </authorList>
    </citation>
    <scope>NUCLEOTIDE SEQUENCE [LARGE SCALE GENOMIC DNA]</scope>
    <source>
        <strain evidence="1">1-1 BBBD Race 1</strain>
    </source>
</reference>
<gene>
    <name evidence="1" type="ORF">PTTG_29662</name>
</gene>
<protein>
    <submittedName>
        <fullName evidence="1 2">Uncharacterized protein</fullName>
    </submittedName>
</protein>
<dbReference type="VEuPathDB" id="FungiDB:PTTG_29662"/>
<organism evidence="1">
    <name type="scientific">Puccinia triticina (isolate 1-1 / race 1 (BBBD))</name>
    <name type="common">Brown leaf rust fungus</name>
    <dbReference type="NCBI Taxonomy" id="630390"/>
    <lineage>
        <taxon>Eukaryota</taxon>
        <taxon>Fungi</taxon>
        <taxon>Dikarya</taxon>
        <taxon>Basidiomycota</taxon>
        <taxon>Pucciniomycotina</taxon>
        <taxon>Pucciniomycetes</taxon>
        <taxon>Pucciniales</taxon>
        <taxon>Pucciniaceae</taxon>
        <taxon>Puccinia</taxon>
    </lineage>
</organism>
<reference evidence="2 3" key="3">
    <citation type="journal article" date="2017" name="G3 (Bethesda)">
        <title>Comparative analysis highlights variable genome content of wheat rusts and divergence of the mating loci.</title>
        <authorList>
            <person name="Cuomo C.A."/>
            <person name="Bakkeren G."/>
            <person name="Khalil H.B."/>
            <person name="Panwar V."/>
            <person name="Joly D."/>
            <person name="Linning R."/>
            <person name="Sakthikumar S."/>
            <person name="Song X."/>
            <person name="Adiconis X."/>
            <person name="Fan L."/>
            <person name="Goldberg J.M."/>
            <person name="Levin J.Z."/>
            <person name="Young S."/>
            <person name="Zeng Q."/>
            <person name="Anikster Y."/>
            <person name="Bruce M."/>
            <person name="Wang M."/>
            <person name="Yin C."/>
            <person name="McCallum B."/>
            <person name="Szabo L.J."/>
            <person name="Hulbert S."/>
            <person name="Chen X."/>
            <person name="Fellers J.P."/>
        </authorList>
    </citation>
    <scope>NUCLEOTIDE SEQUENCE</scope>
    <source>
        <strain evidence="3">Isolate 1-1 / race 1 (BBBD)</strain>
        <strain evidence="2">isolate 1-1 / race 1 (BBBD)</strain>
    </source>
</reference>
<evidence type="ECO:0000313" key="1">
    <source>
        <dbReference type="EMBL" id="OAV86923.1"/>
    </source>
</evidence>
<evidence type="ECO:0000313" key="2">
    <source>
        <dbReference type="EnsemblFungi" id="PTTG_29662-t43_1-p1"/>
    </source>
</evidence>
<reference evidence="2" key="4">
    <citation type="submission" date="2025-05" db="UniProtKB">
        <authorList>
            <consortium name="EnsemblFungi"/>
        </authorList>
    </citation>
    <scope>IDENTIFICATION</scope>
    <source>
        <strain evidence="2">isolate 1-1 / race 1 (BBBD)</strain>
    </source>
</reference>
<feature type="non-terminal residue" evidence="1">
    <location>
        <position position="1"/>
    </location>
</feature>
<keyword evidence="3" id="KW-1185">Reference proteome</keyword>
<proteinExistence type="predicted"/>
<evidence type="ECO:0000313" key="3">
    <source>
        <dbReference type="Proteomes" id="UP000005240"/>
    </source>
</evidence>
<dbReference type="EMBL" id="ADAS02000709">
    <property type="protein sequence ID" value="OAV86923.1"/>
    <property type="molecule type" value="Genomic_DNA"/>
</dbReference>
<dbReference type="Proteomes" id="UP000005240">
    <property type="component" value="Unassembled WGS sequence"/>
</dbReference>
<accession>A0A180G4Y4</accession>